<sequence>MKWRNISSTYKDRIAELSKQLDRDPFSVLGVNASASDEEIRLAYRKRVRAYHPDKQDEFVRLHAQEVVKIVNTAYERICRIRGM</sequence>
<dbReference type="SUPFAM" id="SSF46565">
    <property type="entry name" value="Chaperone J-domain"/>
    <property type="match status" value="1"/>
</dbReference>
<proteinExistence type="predicted"/>
<keyword evidence="1" id="KW-0143">Chaperone</keyword>
<feature type="domain" description="J" evidence="2">
    <location>
        <begin position="24"/>
        <end position="83"/>
    </location>
</feature>
<evidence type="ECO:0000313" key="4">
    <source>
        <dbReference type="Proteomes" id="UP000490980"/>
    </source>
</evidence>
<dbReference type="EMBL" id="JAARLZ010000001">
    <property type="protein sequence ID" value="NII05162.1"/>
    <property type="molecule type" value="Genomic_DNA"/>
</dbReference>
<dbReference type="Gene3D" id="1.10.287.110">
    <property type="entry name" value="DnaJ domain"/>
    <property type="match status" value="1"/>
</dbReference>
<dbReference type="PROSITE" id="PS50076">
    <property type="entry name" value="DNAJ_2"/>
    <property type="match status" value="1"/>
</dbReference>
<evidence type="ECO:0000256" key="1">
    <source>
        <dbReference type="ARBA" id="ARBA00023186"/>
    </source>
</evidence>
<dbReference type="RefSeq" id="WP_166946066.1">
    <property type="nucleotide sequence ID" value="NZ_JAARLZ010000001.1"/>
</dbReference>
<dbReference type="AlphaFoldDB" id="A0A7X5U796"/>
<gene>
    <name evidence="3" type="ORF">HBF25_02030</name>
</gene>
<dbReference type="InterPro" id="IPR001623">
    <property type="entry name" value="DnaJ_domain"/>
</dbReference>
<comment type="caution">
    <text evidence="3">The sequence shown here is derived from an EMBL/GenBank/DDBJ whole genome shotgun (WGS) entry which is preliminary data.</text>
</comment>
<organism evidence="3 4">
    <name type="scientific">Luteibacter anthropi</name>
    <dbReference type="NCBI Taxonomy" id="564369"/>
    <lineage>
        <taxon>Bacteria</taxon>
        <taxon>Pseudomonadati</taxon>
        <taxon>Pseudomonadota</taxon>
        <taxon>Gammaproteobacteria</taxon>
        <taxon>Lysobacterales</taxon>
        <taxon>Rhodanobacteraceae</taxon>
        <taxon>Luteibacter</taxon>
    </lineage>
</organism>
<keyword evidence="4" id="KW-1185">Reference proteome</keyword>
<dbReference type="PRINTS" id="PR00625">
    <property type="entry name" value="JDOMAIN"/>
</dbReference>
<dbReference type="Pfam" id="PF00226">
    <property type="entry name" value="DnaJ"/>
    <property type="match status" value="1"/>
</dbReference>
<evidence type="ECO:0000313" key="3">
    <source>
        <dbReference type="EMBL" id="NII05162.1"/>
    </source>
</evidence>
<protein>
    <submittedName>
        <fullName evidence="3">J domain-containing protein</fullName>
    </submittedName>
</protein>
<dbReference type="InterPro" id="IPR036869">
    <property type="entry name" value="J_dom_sf"/>
</dbReference>
<name>A0A7X5U796_9GAMM</name>
<dbReference type="Proteomes" id="UP000490980">
    <property type="component" value="Unassembled WGS sequence"/>
</dbReference>
<accession>A0A7X5U796</accession>
<evidence type="ECO:0000259" key="2">
    <source>
        <dbReference type="PROSITE" id="PS50076"/>
    </source>
</evidence>
<dbReference type="SMART" id="SM00271">
    <property type="entry name" value="DnaJ"/>
    <property type="match status" value="1"/>
</dbReference>
<reference evidence="3 4" key="1">
    <citation type="submission" date="2020-03" db="EMBL/GenBank/DDBJ databases">
        <authorList>
            <person name="Lai Q."/>
        </authorList>
    </citation>
    <scope>NUCLEOTIDE SEQUENCE [LARGE SCALE GENOMIC DNA]</scope>
    <source>
        <strain evidence="3 4">CCUG 25036</strain>
    </source>
</reference>
<dbReference type="CDD" id="cd06257">
    <property type="entry name" value="DnaJ"/>
    <property type="match status" value="1"/>
</dbReference>